<evidence type="ECO:0000313" key="14">
    <source>
        <dbReference type="EMBL" id="MBP0048623.1"/>
    </source>
</evidence>
<dbReference type="PANTHER" id="PTHR47529:SF1">
    <property type="entry name" value="PERIPLASMIC CHAPERONE PPID"/>
    <property type="match status" value="1"/>
</dbReference>
<evidence type="ECO:0000256" key="9">
    <source>
        <dbReference type="ARBA" id="ARBA00040743"/>
    </source>
</evidence>
<evidence type="ECO:0000256" key="3">
    <source>
        <dbReference type="ARBA" id="ARBA00022519"/>
    </source>
</evidence>
<dbReference type="SUPFAM" id="SSF109998">
    <property type="entry name" value="Triger factor/SurA peptide-binding domain-like"/>
    <property type="match status" value="1"/>
</dbReference>
<dbReference type="EMBL" id="JACVEW010000010">
    <property type="protein sequence ID" value="MBP0048623.1"/>
    <property type="molecule type" value="Genomic_DNA"/>
</dbReference>
<evidence type="ECO:0000256" key="12">
    <source>
        <dbReference type="SAM" id="Phobius"/>
    </source>
</evidence>
<keyword evidence="2" id="KW-1003">Cell membrane</keyword>
<feature type="domain" description="PpiC" evidence="13">
    <location>
        <begin position="266"/>
        <end position="365"/>
    </location>
</feature>
<sequence length="627" mass="69444">MLQTIRENSQGIIAKVIVGLIIVTFALFGVESLIGLANSEKAPAEVNGEEISAVDLQRETELQRRQILAQMGENADPAAIDENLLRRQVLDALVSQEIRLQSAEEQGLYLSESMIDQMIVATPEFQVDGQFDPAQFESALRAVGMTPLMYRELLRKEQLIGQERMAYQLSAFSTPTQVRQLLALDRQTRDIAWVQLSLEEVEAGLEISDADVKARYDEDMERFMTEPQVVLSYIELNQNDFADAEAVDEADVRAAYEQELVRFEADEERSAAHILLEAGEGDEAELRQQAESLRERILSGELTFAEAAREYSADPGSAPQGGELGYNARGVFVGPFEDALFSMEAGELSEPVRTEFGYHLIKLKDIRATEPPSFAERENEIRAELASEQAEANYVAALEQLADLSFSSADLEVPSEELGLEIQQTEPFSRAGGNSELTSNAKILRAAFSAELQDEALNSEPLELSRERAVVVRVKEQIPSRQLAFEEVKERLEAELRRERAAAALEAKADELLTALESGQALNEVSALNWSEVANMGREAESAPLEINRYAFELPRPEGEASSFGRVSLRNGDLAIVELKAVHAADVSDLDDNLVKQMGGFIANRNGQLTYQARVEALEEAAEVERN</sequence>
<dbReference type="Pfam" id="PF00639">
    <property type="entry name" value="Rotamase"/>
    <property type="match status" value="1"/>
</dbReference>
<feature type="transmembrane region" description="Helical" evidence="12">
    <location>
        <begin position="12"/>
        <end position="30"/>
    </location>
</feature>
<organism evidence="14 15">
    <name type="scientific">Marinobacterium alkalitolerans</name>
    <dbReference type="NCBI Taxonomy" id="1542925"/>
    <lineage>
        <taxon>Bacteria</taxon>
        <taxon>Pseudomonadati</taxon>
        <taxon>Pseudomonadota</taxon>
        <taxon>Gammaproteobacteria</taxon>
        <taxon>Oceanospirillales</taxon>
        <taxon>Oceanospirillaceae</taxon>
        <taxon>Marinobacterium</taxon>
    </lineage>
</organism>
<comment type="subcellular location">
    <subcellularLocation>
        <location evidence="1">Cell inner membrane</location>
        <topology evidence="1">Single-pass type II membrane protein</topology>
        <orientation evidence="1">Periplasmic side</orientation>
    </subcellularLocation>
</comment>
<keyword evidence="4 12" id="KW-0812">Transmembrane</keyword>
<evidence type="ECO:0000256" key="1">
    <source>
        <dbReference type="ARBA" id="ARBA00004382"/>
    </source>
</evidence>
<evidence type="ECO:0000256" key="2">
    <source>
        <dbReference type="ARBA" id="ARBA00022475"/>
    </source>
</evidence>
<dbReference type="SUPFAM" id="SSF54534">
    <property type="entry name" value="FKBP-like"/>
    <property type="match status" value="1"/>
</dbReference>
<keyword evidence="11" id="KW-0697">Rotamase</keyword>
<reference evidence="14 15" key="1">
    <citation type="submission" date="2020-09" db="EMBL/GenBank/DDBJ databases">
        <authorList>
            <person name="Tanuku N.R.S."/>
        </authorList>
    </citation>
    <scope>NUCLEOTIDE SEQUENCE [LARGE SCALE GENOMIC DNA]</scope>
    <source>
        <strain evidence="14 15">AK62</strain>
    </source>
</reference>
<keyword evidence="6 12" id="KW-0472">Membrane</keyword>
<evidence type="ECO:0000256" key="6">
    <source>
        <dbReference type="ARBA" id="ARBA00023136"/>
    </source>
</evidence>
<dbReference type="InterPro" id="IPR000297">
    <property type="entry name" value="PPIase_PpiC"/>
</dbReference>
<comment type="similarity">
    <text evidence="8">Belongs to the PpiD chaperone family.</text>
</comment>
<dbReference type="InterPro" id="IPR023058">
    <property type="entry name" value="PPIase_PpiC_CS"/>
</dbReference>
<dbReference type="PROSITE" id="PS50198">
    <property type="entry name" value="PPIC_PPIASE_2"/>
    <property type="match status" value="1"/>
</dbReference>
<dbReference type="RefSeq" id="WP_209287243.1">
    <property type="nucleotide sequence ID" value="NZ_JACVEW010000010.1"/>
</dbReference>
<dbReference type="InterPro" id="IPR046357">
    <property type="entry name" value="PPIase_dom_sf"/>
</dbReference>
<protein>
    <recommendedName>
        <fullName evidence="9">Periplasmic chaperone PpiD</fullName>
    </recommendedName>
    <alternativeName>
        <fullName evidence="10">Periplasmic folding chaperone</fullName>
    </alternativeName>
</protein>
<gene>
    <name evidence="14" type="ORF">H9C73_07730</name>
</gene>
<accession>A0ABS3ZA93</accession>
<keyword evidence="11" id="KW-0413">Isomerase</keyword>
<evidence type="ECO:0000313" key="15">
    <source>
        <dbReference type="Proteomes" id="UP000810171"/>
    </source>
</evidence>
<evidence type="ECO:0000256" key="8">
    <source>
        <dbReference type="ARBA" id="ARBA00038408"/>
    </source>
</evidence>
<dbReference type="Gene3D" id="1.10.4030.10">
    <property type="entry name" value="Porin chaperone SurA, peptide-binding domain"/>
    <property type="match status" value="1"/>
</dbReference>
<dbReference type="InterPro" id="IPR027304">
    <property type="entry name" value="Trigger_fact/SurA_dom_sf"/>
</dbReference>
<evidence type="ECO:0000256" key="10">
    <source>
        <dbReference type="ARBA" id="ARBA00042775"/>
    </source>
</evidence>
<comment type="caution">
    <text evidence="14">The sequence shown here is derived from an EMBL/GenBank/DDBJ whole genome shotgun (WGS) entry which is preliminary data.</text>
</comment>
<evidence type="ECO:0000256" key="11">
    <source>
        <dbReference type="PROSITE-ProRule" id="PRU00278"/>
    </source>
</evidence>
<dbReference type="Gene3D" id="3.10.50.40">
    <property type="match status" value="1"/>
</dbReference>
<dbReference type="PROSITE" id="PS01096">
    <property type="entry name" value="PPIC_PPIASE_1"/>
    <property type="match status" value="1"/>
</dbReference>
<proteinExistence type="inferred from homology"/>
<dbReference type="InterPro" id="IPR052029">
    <property type="entry name" value="PpiD_chaperone"/>
</dbReference>
<evidence type="ECO:0000259" key="13">
    <source>
        <dbReference type="PROSITE" id="PS50198"/>
    </source>
</evidence>
<keyword evidence="15" id="KW-1185">Reference proteome</keyword>
<dbReference type="PANTHER" id="PTHR47529">
    <property type="entry name" value="PEPTIDYL-PROLYL CIS-TRANS ISOMERASE D"/>
    <property type="match status" value="1"/>
</dbReference>
<dbReference type="Proteomes" id="UP000810171">
    <property type="component" value="Unassembled WGS sequence"/>
</dbReference>
<dbReference type="Pfam" id="PF13624">
    <property type="entry name" value="SurA_N_3"/>
    <property type="match status" value="1"/>
</dbReference>
<evidence type="ECO:0000256" key="7">
    <source>
        <dbReference type="ARBA" id="ARBA00023186"/>
    </source>
</evidence>
<evidence type="ECO:0000256" key="5">
    <source>
        <dbReference type="ARBA" id="ARBA00022989"/>
    </source>
</evidence>
<keyword evidence="7" id="KW-0143">Chaperone</keyword>
<keyword evidence="5 12" id="KW-1133">Transmembrane helix</keyword>
<name>A0ABS3ZA93_9GAMM</name>
<keyword evidence="3" id="KW-0997">Cell inner membrane</keyword>
<evidence type="ECO:0000256" key="4">
    <source>
        <dbReference type="ARBA" id="ARBA00022692"/>
    </source>
</evidence>